<protein>
    <submittedName>
        <fullName evidence="1">Uncharacterized protein</fullName>
    </submittedName>
</protein>
<dbReference type="EMBL" id="BGPR01000501">
    <property type="protein sequence ID" value="GBM23680.1"/>
    <property type="molecule type" value="Genomic_DNA"/>
</dbReference>
<name>A0A4Y2E3F8_ARAVE</name>
<evidence type="ECO:0000313" key="2">
    <source>
        <dbReference type="Proteomes" id="UP000499080"/>
    </source>
</evidence>
<accession>A0A4Y2E3F8</accession>
<keyword evidence="2" id="KW-1185">Reference proteome</keyword>
<organism evidence="1 2">
    <name type="scientific">Araneus ventricosus</name>
    <name type="common">Orbweaver spider</name>
    <name type="synonym">Epeira ventricosa</name>
    <dbReference type="NCBI Taxonomy" id="182803"/>
    <lineage>
        <taxon>Eukaryota</taxon>
        <taxon>Metazoa</taxon>
        <taxon>Ecdysozoa</taxon>
        <taxon>Arthropoda</taxon>
        <taxon>Chelicerata</taxon>
        <taxon>Arachnida</taxon>
        <taxon>Araneae</taxon>
        <taxon>Araneomorphae</taxon>
        <taxon>Entelegynae</taxon>
        <taxon>Araneoidea</taxon>
        <taxon>Araneidae</taxon>
        <taxon>Araneus</taxon>
    </lineage>
</organism>
<comment type="caution">
    <text evidence="1">The sequence shown here is derived from an EMBL/GenBank/DDBJ whole genome shotgun (WGS) entry which is preliminary data.</text>
</comment>
<sequence>MEGTLFGVFPIRHTDTKQKRMVLQIIEIKSMMRRSFCCSRSNDEEEKTEYQGLLDSLQMVQRPETKGREWLNCGQKGQITRSGRAKMERRCCEKLFY</sequence>
<dbReference type="AlphaFoldDB" id="A0A4Y2E3F8"/>
<dbReference type="Proteomes" id="UP000499080">
    <property type="component" value="Unassembled WGS sequence"/>
</dbReference>
<proteinExistence type="predicted"/>
<gene>
    <name evidence="1" type="ORF">AVEN_117420_1</name>
</gene>
<reference evidence="1 2" key="1">
    <citation type="journal article" date="2019" name="Sci. Rep.">
        <title>Orb-weaving spider Araneus ventricosus genome elucidates the spidroin gene catalogue.</title>
        <authorList>
            <person name="Kono N."/>
            <person name="Nakamura H."/>
            <person name="Ohtoshi R."/>
            <person name="Moran D.A.P."/>
            <person name="Shinohara A."/>
            <person name="Yoshida Y."/>
            <person name="Fujiwara M."/>
            <person name="Mori M."/>
            <person name="Tomita M."/>
            <person name="Arakawa K."/>
        </authorList>
    </citation>
    <scope>NUCLEOTIDE SEQUENCE [LARGE SCALE GENOMIC DNA]</scope>
</reference>
<evidence type="ECO:0000313" key="1">
    <source>
        <dbReference type="EMBL" id="GBM23680.1"/>
    </source>
</evidence>